<dbReference type="Proteomes" id="UP000562027">
    <property type="component" value="Unassembled WGS sequence"/>
</dbReference>
<evidence type="ECO:0000256" key="7">
    <source>
        <dbReference type="ARBA" id="ARBA00023139"/>
    </source>
</evidence>
<dbReference type="Gene3D" id="2.20.200.10">
    <property type="entry name" value="Outer membrane efflux proteins (OEP)"/>
    <property type="match status" value="1"/>
</dbReference>
<evidence type="ECO:0000256" key="2">
    <source>
        <dbReference type="ARBA" id="ARBA00007613"/>
    </source>
</evidence>
<keyword evidence="6 9" id="KW-0472">Membrane</keyword>
<dbReference type="NCBIfam" id="TIGR01845">
    <property type="entry name" value="outer_NodT"/>
    <property type="match status" value="1"/>
</dbReference>
<evidence type="ECO:0000256" key="3">
    <source>
        <dbReference type="ARBA" id="ARBA00022452"/>
    </source>
</evidence>
<evidence type="ECO:0000313" key="11">
    <source>
        <dbReference type="Proteomes" id="UP000562027"/>
    </source>
</evidence>
<comment type="similarity">
    <text evidence="2 9">Belongs to the outer membrane factor (OMF) (TC 1.B.17) family.</text>
</comment>
<comment type="caution">
    <text evidence="10">The sequence shown here is derived from an EMBL/GenBank/DDBJ whole genome shotgun (WGS) entry which is preliminary data.</text>
</comment>
<dbReference type="InterPro" id="IPR003423">
    <property type="entry name" value="OMP_efflux"/>
</dbReference>
<dbReference type="GO" id="GO:0005886">
    <property type="term" value="C:plasma membrane"/>
    <property type="evidence" value="ECO:0007669"/>
    <property type="project" value="UniProtKB-SubCell"/>
</dbReference>
<organism evidence="10 11">
    <name type="scientific">Roseateles oligotrophus</name>
    <dbReference type="NCBI Taxonomy" id="1769250"/>
    <lineage>
        <taxon>Bacteria</taxon>
        <taxon>Pseudomonadati</taxon>
        <taxon>Pseudomonadota</taxon>
        <taxon>Betaproteobacteria</taxon>
        <taxon>Burkholderiales</taxon>
        <taxon>Sphaerotilaceae</taxon>
        <taxon>Roseateles</taxon>
    </lineage>
</organism>
<name>A0A840L7Z1_9BURK</name>
<keyword evidence="11" id="KW-1185">Reference proteome</keyword>
<keyword evidence="8 9" id="KW-0449">Lipoprotein</keyword>
<accession>A0A840L7Z1</accession>
<evidence type="ECO:0000256" key="5">
    <source>
        <dbReference type="ARBA" id="ARBA00022729"/>
    </source>
</evidence>
<evidence type="ECO:0000256" key="6">
    <source>
        <dbReference type="ARBA" id="ARBA00023136"/>
    </source>
</evidence>
<keyword evidence="4 9" id="KW-0812">Transmembrane</keyword>
<dbReference type="PANTHER" id="PTHR30203:SF20">
    <property type="entry name" value="MULTIDRUG RESISTANCE OUTER MEMBRANE PROTEIN MDTP-RELATED"/>
    <property type="match status" value="1"/>
</dbReference>
<dbReference type="Pfam" id="PF02321">
    <property type="entry name" value="OEP"/>
    <property type="match status" value="2"/>
</dbReference>
<evidence type="ECO:0000256" key="1">
    <source>
        <dbReference type="ARBA" id="ARBA00004370"/>
    </source>
</evidence>
<dbReference type="Gene3D" id="1.20.1600.10">
    <property type="entry name" value="Outer membrane efflux proteins (OEP)"/>
    <property type="match status" value="1"/>
</dbReference>
<dbReference type="EMBL" id="JACHLP010000005">
    <property type="protein sequence ID" value="MBB4844310.1"/>
    <property type="molecule type" value="Genomic_DNA"/>
</dbReference>
<keyword evidence="3 9" id="KW-1134">Transmembrane beta strand</keyword>
<dbReference type="AlphaFoldDB" id="A0A840L7Z1"/>
<keyword evidence="7 9" id="KW-0564">Palmitate</keyword>
<dbReference type="SUPFAM" id="SSF56954">
    <property type="entry name" value="Outer membrane efflux proteins (OEP)"/>
    <property type="match status" value="1"/>
</dbReference>
<evidence type="ECO:0000256" key="4">
    <source>
        <dbReference type="ARBA" id="ARBA00022692"/>
    </source>
</evidence>
<evidence type="ECO:0000256" key="9">
    <source>
        <dbReference type="RuleBase" id="RU362097"/>
    </source>
</evidence>
<dbReference type="InterPro" id="IPR010131">
    <property type="entry name" value="MdtP/NodT-like"/>
</dbReference>
<dbReference type="RefSeq" id="WP_221439589.1">
    <property type="nucleotide sequence ID" value="NZ_JACHLP010000005.1"/>
</dbReference>
<dbReference type="PANTHER" id="PTHR30203">
    <property type="entry name" value="OUTER MEMBRANE CATION EFFLUX PROTEIN"/>
    <property type="match status" value="1"/>
</dbReference>
<reference evidence="10 11" key="1">
    <citation type="submission" date="2020-08" db="EMBL/GenBank/DDBJ databases">
        <title>Functional genomics of gut bacteria from endangered species of beetles.</title>
        <authorList>
            <person name="Carlos-Shanley C."/>
        </authorList>
    </citation>
    <scope>NUCLEOTIDE SEQUENCE [LARGE SCALE GENOMIC DNA]</scope>
    <source>
        <strain evidence="10 11">S00239</strain>
    </source>
</reference>
<sequence length="488" mass="52272">MTTTAAPRPLLKLPLLMLLLGLLGLSACAPVPTLKPAASLLPPEQVGLQRAQGEYPPFAAAAGKSWWTRFNDPQLDALIDRALAQSPGLAQVRARVERASALVENARASDKPLVGAGVDATYQRYPEHSLYPPPIAGSLRTMATLQAGISYDWDFFGRHEAELKAALGQARAAEAEGEAAQLMLAAQLTRSYLSLARVLAQQELLAQQLSQREQSLALVRQRVAAGLDSSLEQRTAEAPLPELRRQAWVLDEQAALLRQQLASLSAQSAEQLAGLRPQLPQVLPLQTPSNEATALGLDLLGRRPDVVAARWRVEASTQHLALARSQFYPNLNLTAFAGFGSIGLDQLLKAGSLQYGFGPSLRLPLFDTGRLRAQLKGSAADLDASVAAYNGTLLEAVREASGQLSSLQSLQRQQQEQEALLGNARASRDLAAQRFGAGLGSKLAWLNAQGGVLQQERQSLELRGQALEAQVGLIRALGGGWQEATAAR</sequence>
<gene>
    <name evidence="10" type="ORF">HNP55_002846</name>
</gene>
<evidence type="ECO:0000256" key="8">
    <source>
        <dbReference type="ARBA" id="ARBA00023288"/>
    </source>
</evidence>
<proteinExistence type="inferred from homology"/>
<protein>
    <submittedName>
        <fullName evidence="10">NodT family efflux transporter outer membrane factor (OMF) lipoprotein</fullName>
    </submittedName>
</protein>
<keyword evidence="5" id="KW-0732">Signal</keyword>
<dbReference type="GO" id="GO:0015562">
    <property type="term" value="F:efflux transmembrane transporter activity"/>
    <property type="evidence" value="ECO:0007669"/>
    <property type="project" value="InterPro"/>
</dbReference>
<evidence type="ECO:0000313" key="10">
    <source>
        <dbReference type="EMBL" id="MBB4844310.1"/>
    </source>
</evidence>
<comment type="subcellular location">
    <subcellularLocation>
        <location evidence="9">Cell membrane</location>
        <topology evidence="9">Lipid-anchor</topology>
    </subcellularLocation>
    <subcellularLocation>
        <location evidence="1">Membrane</location>
    </subcellularLocation>
</comment>